<reference evidence="1 2" key="1">
    <citation type="journal article" date="2013" name="PLoS Genet.">
        <title>Distinctive expansion of potential virulence genes in the genome of the oomycete fish pathogen Saprolegnia parasitica.</title>
        <authorList>
            <person name="Jiang R.H."/>
            <person name="de Bruijn I."/>
            <person name="Haas B.J."/>
            <person name="Belmonte R."/>
            <person name="Lobach L."/>
            <person name="Christie J."/>
            <person name="van den Ackerveken G."/>
            <person name="Bottin A."/>
            <person name="Bulone V."/>
            <person name="Diaz-Moreno S.M."/>
            <person name="Dumas B."/>
            <person name="Fan L."/>
            <person name="Gaulin E."/>
            <person name="Govers F."/>
            <person name="Grenville-Briggs L.J."/>
            <person name="Horner N.R."/>
            <person name="Levin J.Z."/>
            <person name="Mammella M."/>
            <person name="Meijer H.J."/>
            <person name="Morris P."/>
            <person name="Nusbaum C."/>
            <person name="Oome S."/>
            <person name="Phillips A.J."/>
            <person name="van Rooyen D."/>
            <person name="Rzeszutek E."/>
            <person name="Saraiva M."/>
            <person name="Secombes C.J."/>
            <person name="Seidl M.F."/>
            <person name="Snel B."/>
            <person name="Stassen J.H."/>
            <person name="Sykes S."/>
            <person name="Tripathy S."/>
            <person name="van den Berg H."/>
            <person name="Vega-Arreguin J.C."/>
            <person name="Wawra S."/>
            <person name="Young S.K."/>
            <person name="Zeng Q."/>
            <person name="Dieguez-Uribeondo J."/>
            <person name="Russ C."/>
            <person name="Tyler B.M."/>
            <person name="van West P."/>
        </authorList>
    </citation>
    <scope>NUCLEOTIDE SEQUENCE [LARGE SCALE GENOMIC DNA]</scope>
    <source>
        <strain evidence="1 2">CBS 223.65</strain>
    </source>
</reference>
<gene>
    <name evidence="1" type="ORF">SPRG_20915</name>
</gene>
<dbReference type="KEGG" id="spar:SPRG_20915"/>
<dbReference type="RefSeq" id="XP_012204988.1">
    <property type="nucleotide sequence ID" value="XM_012349598.1"/>
</dbReference>
<dbReference type="Proteomes" id="UP000030745">
    <property type="component" value="Unassembled WGS sequence"/>
</dbReference>
<dbReference type="PANTHER" id="PTHR22796">
    <property type="entry name" value="URG4-RELATED"/>
    <property type="match status" value="1"/>
</dbReference>
<keyword evidence="2" id="KW-1185">Reference proteome</keyword>
<accession>A0A067C5B4</accession>
<evidence type="ECO:0008006" key="3">
    <source>
        <dbReference type="Google" id="ProtNLM"/>
    </source>
</evidence>
<protein>
    <recommendedName>
        <fullName evidence="3">MACPF domain-containing protein</fullName>
    </recommendedName>
</protein>
<dbReference type="OrthoDB" id="72098at2759"/>
<dbReference type="GeneID" id="24141891"/>
<dbReference type="PANTHER" id="PTHR22796:SF1">
    <property type="entry name" value="VWFA DOMAIN-CONTAINING PROTEIN"/>
    <property type="match status" value="1"/>
</dbReference>
<organism evidence="1 2">
    <name type="scientific">Saprolegnia parasitica (strain CBS 223.65)</name>
    <dbReference type="NCBI Taxonomy" id="695850"/>
    <lineage>
        <taxon>Eukaryota</taxon>
        <taxon>Sar</taxon>
        <taxon>Stramenopiles</taxon>
        <taxon>Oomycota</taxon>
        <taxon>Saprolegniomycetes</taxon>
        <taxon>Saprolegniales</taxon>
        <taxon>Saprolegniaceae</taxon>
        <taxon>Saprolegnia</taxon>
    </lineage>
</organism>
<proteinExistence type="predicted"/>
<sequence>MTTSPKVDVGLKKTLEGAVEASYHLQAAIRADDQEEINLAASRLNALVKEMGLMQWIVDAKKLRDTTTLLTRLPVLDKMLTQTSFAVSSMSPAPTDDQVVARASGGSALVGHCFGFASSSTVAEMTILQPPTKCHLEAPTLDTEIQDAWFNDVTAVASFRAAMTTSGRTAVVDSKAYHGDTLPPRCASVAHLTYAFVPMKSFCLNAADMVLSEKALADAAAVTSVEAATDFLSDYGSHVHTGVFHVGGILWKTVHVKAASKAAVHIVKAACPNPATRDLSISYSEFTFLRGLDTVESALFDADKTPCEITTRIECTGPDAASYAIFQQLLVADRSTWHVIDRPTKRVGVWHLLAQHAGLAHAATLVCQAWLELVESTRETSADVVAAVRDVYVDVWLHNAAFGTDAKHMPITSADDAVRTMNSQLDVLAHDNVDASALVDVILLALRFDSAFGLTLTPDCLRDQRMHDALRRLVARNDIMAMVELGAMYHHVLDALLVQTSIVLDVTVLGALERAAQLAQLENMAGKLTTSVFEWNVPHLDVRDVPVAMRIVLRAFRASSMPDLPLLTNRIGELLLANLGAASTPALATLWDVAKGYGYLKDGFESNLNQEHVHMMAEAMLHALENGAMATADSSDDDAVMHQHLAPSVDQHAHVAGSHGHNTSQRPMSHLLTVVAKPDKTTDLPGLIWYTLKHRLSLAKELYSSATGAKGKRIARRGSAREEAPQGPAVLDALLTLVDSLTPTARAEVYRLLLDRRCLVPFLVPSSDFGFRSEASALSLVETLVVQGKASLIRETSVKRVAVVSERPTKSSATKDWIKNVFHVDSVHCLDRTNGNNVTNLPVVAELGWGFIEENTVHTTVMVLHVIGDYMLLEPFIAQFADVLVIDTGSAPVRMTLTHGTVLHWRIADDDEDDEVLGDDGKVLTVALASPMTSSYERITAYILDDDEADTPPTRLPVDKLALPDYVLSEPVGLGNLESVLAETDFATLRTDVLQLQQRFAVESALRINLQRETSGPNQQVLRQKIASSEGDHKKLVRNVFRTPLLVYFQKILETSSATMREMLVIDLERRLAECTNAVAATAQADLRNSAKQIAAVRQTETATFLSDFRADIADEAGSDVRFLGMTQGQTTPPNDVPLPDFGERLVRFRDHMHTRATESQWQARTISQLSESLDLVWTCLQSANFELDFASAHERVVYDQLVQMMTEHTQELAKIYSDAFDTVLQTMSADSAAEKTPSSSSNGRKYQLLLEHHVQSHLVTLDAVVATSLEQDAFAKWATTMQDTWTDKKQRQAAHSARLVQSKVQHLFEYDAITKVFKEEIQTTIVHHNARFGPEKTMQAFDNIFNDVLARASKKMPSLSTQVPKLVRAVIYDNHVFTPDELAHLGHDSNEKHGWLISKLKRVWFSSSDNRSEPSRQDKVIDMVCDRVRSLLAEVDRYTDEAALSCVLNVKRLLLAQQLSPSELQVGLRALVTTLKGELQKRQERWDKANSVIAKFEAYRPSLHRFACSVCEGQKAAQLLSTTLNEWLGLNLTKAFEEEVVSVVASSLKHARWVRAADAMQAALDQDLLRHMREKDVRTVLDLIDRPEEHAEDVMSRLVLVKVQECYLGVAKKLVRDVEESIVSASTVAASAASKRSECFVHELRLKLQCRLKCSGTSALIGSLPTVAGDVMNCDDQGPSVFALPANQDGLHVTQALLTHLAALKAQLGPSTQWSSTMADEVVDVIQNEAYGAVDGIMPRCGAPCPRCRCPCTKTLGHASTKNDALHDTYHQPVGLVGVYNTGSHDLAHRSCATCVVDDVGIVFASGVRPYKEFEAIYPGWALPRVTKFLPLREYIFKQCQPELSQMFNKLKCTTIPASYDHNLDDIEKQLARLLC</sequence>
<dbReference type="OMA" id="RNDIMAM"/>
<evidence type="ECO:0000313" key="1">
    <source>
        <dbReference type="EMBL" id="KDO24335.1"/>
    </source>
</evidence>
<dbReference type="VEuPathDB" id="FungiDB:SPRG_20915"/>
<evidence type="ECO:0000313" key="2">
    <source>
        <dbReference type="Proteomes" id="UP000030745"/>
    </source>
</evidence>
<dbReference type="EMBL" id="KK583243">
    <property type="protein sequence ID" value="KDO24335.1"/>
    <property type="molecule type" value="Genomic_DNA"/>
</dbReference>
<name>A0A067C5B4_SAPPC</name>